<organism evidence="1 2">
    <name type="scientific">Neofusicoccum parvum</name>
    <dbReference type="NCBI Taxonomy" id="310453"/>
    <lineage>
        <taxon>Eukaryota</taxon>
        <taxon>Fungi</taxon>
        <taxon>Dikarya</taxon>
        <taxon>Ascomycota</taxon>
        <taxon>Pezizomycotina</taxon>
        <taxon>Dothideomycetes</taxon>
        <taxon>Dothideomycetes incertae sedis</taxon>
        <taxon>Botryosphaeriales</taxon>
        <taxon>Botryosphaeriaceae</taxon>
        <taxon>Neofusicoccum</taxon>
    </lineage>
</organism>
<proteinExistence type="predicted"/>
<dbReference type="Proteomes" id="UP001165186">
    <property type="component" value="Unassembled WGS sequence"/>
</dbReference>
<evidence type="ECO:0000313" key="1">
    <source>
        <dbReference type="EMBL" id="GME34285.1"/>
    </source>
</evidence>
<protein>
    <submittedName>
        <fullName evidence="1">Cytochrome p450 protein</fullName>
    </submittedName>
</protein>
<accession>A0ACB5SBV7</accession>
<comment type="caution">
    <text evidence="1">The sequence shown here is derived from an EMBL/GenBank/DDBJ whole genome shotgun (WGS) entry which is preliminary data.</text>
</comment>
<sequence>MFSPLLVAGGLIALFALSVVFYNLFLHPLRKYPGPWYARATIFWSQYHSFKGDLTFHVHAFHQKYGPVVRVAPNELVYTDPQAWKDIYGHRNGVPENEKDPANNADPDPEHLSIIRADRQHHSKLRRLLSHAFSEKSMQSQEPIIKSYIDLLIERLRKTAEKGDPQGTDIVRWYNFTTFDIIGHLAFAESFGCLANCEYHPWIEAMFSAIKYGVMMAALRRVQDNLAGIVVNLIPERIRKQRAEIFSVTDELVLRRRETAPAYTDFLTHLVQAEKDGKLELADVIAQGPTIVVAGSETTATLLSGGTFYLLTHPLVYARVVDEIRTHFKDQSEITLASITGLKYLLAFFDEALRMYPPAGANQARVTPPQGAQICGEWVPGGTFVGIHQYAQFRSPRNFSEPDVFAPERWMETGDPRWEGDRRDALQPFSFGPRNCIGRNLAYVEMRLILATILWNFDMEIVPGQDRWSDQKIFAVWEKSPLMLVFDIHDLLVNAGIHNAAGSIRHLPHFLQQFLTEPFHALVDKLLQL</sequence>
<evidence type="ECO:0000313" key="2">
    <source>
        <dbReference type="Proteomes" id="UP001165186"/>
    </source>
</evidence>
<name>A0ACB5SBV7_9PEZI</name>
<gene>
    <name evidence="1" type="primary">g2838</name>
    <name evidence="1" type="ORF">NpPPO83_00002838</name>
</gene>
<dbReference type="EMBL" id="BSXG01000248">
    <property type="protein sequence ID" value="GME34285.1"/>
    <property type="molecule type" value="Genomic_DNA"/>
</dbReference>
<keyword evidence="2" id="KW-1185">Reference proteome</keyword>
<reference evidence="1" key="1">
    <citation type="submission" date="2024-09" db="EMBL/GenBank/DDBJ databases">
        <title>Draft Genome Sequences of Neofusicoccum parvum.</title>
        <authorList>
            <person name="Ashida A."/>
            <person name="Camagna M."/>
            <person name="Tanaka A."/>
            <person name="Takemoto D."/>
        </authorList>
    </citation>
    <scope>NUCLEOTIDE SEQUENCE</scope>
    <source>
        <strain evidence="1">PPO83</strain>
    </source>
</reference>